<proteinExistence type="predicted"/>
<feature type="region of interest" description="Disordered" evidence="1">
    <location>
        <begin position="408"/>
        <end position="439"/>
    </location>
</feature>
<dbReference type="InterPro" id="IPR014956">
    <property type="entry name" value="ParBc_2"/>
</dbReference>
<dbReference type="InterPro" id="IPR036086">
    <property type="entry name" value="ParB/Sulfiredoxin_sf"/>
</dbReference>
<evidence type="ECO:0000313" key="2">
    <source>
        <dbReference type="EMBL" id="CAD8651303.1"/>
    </source>
</evidence>
<reference evidence="2" key="1">
    <citation type="submission" date="2021-01" db="EMBL/GenBank/DDBJ databases">
        <authorList>
            <person name="Corre E."/>
            <person name="Pelletier E."/>
            <person name="Niang G."/>
            <person name="Scheremetjew M."/>
            <person name="Finn R."/>
            <person name="Kale V."/>
            <person name="Holt S."/>
            <person name="Cochrane G."/>
            <person name="Meng A."/>
            <person name="Brown T."/>
            <person name="Cohen L."/>
        </authorList>
    </citation>
    <scope>NUCLEOTIDE SEQUENCE</scope>
    <source>
        <strain evidence="2">CCMP722</strain>
    </source>
</reference>
<feature type="compositionally biased region" description="Basic and acidic residues" evidence="1">
    <location>
        <begin position="88"/>
        <end position="102"/>
    </location>
</feature>
<dbReference type="Pfam" id="PF08857">
    <property type="entry name" value="ParBc_2"/>
    <property type="match status" value="1"/>
</dbReference>
<name>A0A7S0QVE7_9CHLO</name>
<protein>
    <recommendedName>
        <fullName evidence="3">ParB/Sulfiredoxin domain-containing protein</fullName>
    </recommendedName>
</protein>
<sequence length="455" mass="52328">MLTKSLIQGAAAVRAKGPEVRTRVVGAVARHGVVHSQERRHAHQLRHSLGAFRTDGLLEAGKPRRRGAISKSVQCRATVESVEANVGKADKEEKGEKVEKEKREKKKKDKKGKAAKLSGYPTVVSKWSKVKDSLRPTQTALGYDWVLYKMKNLIDEDAAQSYLNRKPVPAVKRGDFYYVIDHHHTLAALEASGWDVKVTIVVVQDVPEDLAPLEFFWSFMEKRGMSFIRNPDFTHATVDQLPLTFNMRDYHNDIYRSMGGFARLNNVLKRPSNLQARLFFEFKWGYFFYLHRNDDLGLWHDKRLFRCWTRAKQLIEETDMQEYMLDDIHRTTLNGDISELVYLSENVIEPAYTLMMFYLRALCTEYNRCSMEEKVAMCGALSDLFGEMNQTLPEGCIVDQSHMYTFDEGEGREDEDEDFEEEDEELFGANDDYGDEGDYGRWRLPSSLVGLLGSK</sequence>
<evidence type="ECO:0008006" key="3">
    <source>
        <dbReference type="Google" id="ProtNLM"/>
    </source>
</evidence>
<feature type="compositionally biased region" description="Acidic residues" evidence="1">
    <location>
        <begin position="408"/>
        <end position="437"/>
    </location>
</feature>
<feature type="region of interest" description="Disordered" evidence="1">
    <location>
        <begin position="83"/>
        <end position="115"/>
    </location>
</feature>
<dbReference type="SUPFAM" id="SSF110849">
    <property type="entry name" value="ParB/Sulfiredoxin"/>
    <property type="match status" value="1"/>
</dbReference>
<organism evidence="2">
    <name type="scientific">Pyramimonas obovata</name>
    <dbReference type="NCBI Taxonomy" id="1411642"/>
    <lineage>
        <taxon>Eukaryota</taxon>
        <taxon>Viridiplantae</taxon>
        <taxon>Chlorophyta</taxon>
        <taxon>Pyramimonadophyceae</taxon>
        <taxon>Pyramimonadales</taxon>
        <taxon>Pyramimonadaceae</taxon>
        <taxon>Pyramimonas</taxon>
        <taxon>Pyramimonas incertae sedis</taxon>
    </lineage>
</organism>
<gene>
    <name evidence="2" type="ORF">POBO1169_LOCUS1923</name>
</gene>
<dbReference type="Gene3D" id="3.90.1530.10">
    <property type="entry name" value="Conserved hypothetical protein from pyrococcus furiosus pfu- 392566-001, ParB domain"/>
    <property type="match status" value="1"/>
</dbReference>
<dbReference type="CDD" id="cd16390">
    <property type="entry name" value="ParB_N_Srx_like"/>
    <property type="match status" value="1"/>
</dbReference>
<dbReference type="AlphaFoldDB" id="A0A7S0QVE7"/>
<evidence type="ECO:0000256" key="1">
    <source>
        <dbReference type="SAM" id="MobiDB-lite"/>
    </source>
</evidence>
<dbReference type="EMBL" id="HBFA01003814">
    <property type="protein sequence ID" value="CAD8651303.1"/>
    <property type="molecule type" value="Transcribed_RNA"/>
</dbReference>
<feature type="compositionally biased region" description="Basic residues" evidence="1">
    <location>
        <begin position="103"/>
        <end position="114"/>
    </location>
</feature>
<accession>A0A7S0QVE7</accession>